<evidence type="ECO:0000313" key="2">
    <source>
        <dbReference type="Proteomes" id="UP000823749"/>
    </source>
</evidence>
<name>A0AAV6LGC9_9ERIC</name>
<evidence type="ECO:0000313" key="1">
    <source>
        <dbReference type="EMBL" id="KAG5564178.1"/>
    </source>
</evidence>
<dbReference type="SMART" id="SM00384">
    <property type="entry name" value="AT_hook"/>
    <property type="match status" value="2"/>
</dbReference>
<gene>
    <name evidence="1" type="ORF">RHGRI_000388</name>
</gene>
<dbReference type="EMBL" id="JACTNZ010000001">
    <property type="protein sequence ID" value="KAG5564178.1"/>
    <property type="molecule type" value="Genomic_DNA"/>
</dbReference>
<sequence>MVSTNTSAPLLQVEGETQLPPTVLETTIVKVEVIDTGENENSVNGGGKSGDVDSEVTVWRKRGRPRKHPVESRECLPSLQNLVPKRGRGRPSGTGKLQLLAAMEYRTSRVAPNGRNKQRRVSTNQTVINSDVYMNLEVSSGSMVIVEIFFILALLSRCAEYLFSNSDIVSEYVLSSCCKEIIAVKTGIDGAVVM</sequence>
<dbReference type="Proteomes" id="UP000823749">
    <property type="component" value="Chromosome 1"/>
</dbReference>
<organism evidence="1 2">
    <name type="scientific">Rhododendron griersonianum</name>
    <dbReference type="NCBI Taxonomy" id="479676"/>
    <lineage>
        <taxon>Eukaryota</taxon>
        <taxon>Viridiplantae</taxon>
        <taxon>Streptophyta</taxon>
        <taxon>Embryophyta</taxon>
        <taxon>Tracheophyta</taxon>
        <taxon>Spermatophyta</taxon>
        <taxon>Magnoliopsida</taxon>
        <taxon>eudicotyledons</taxon>
        <taxon>Gunneridae</taxon>
        <taxon>Pentapetalae</taxon>
        <taxon>asterids</taxon>
        <taxon>Ericales</taxon>
        <taxon>Ericaceae</taxon>
        <taxon>Ericoideae</taxon>
        <taxon>Rhodoreae</taxon>
        <taxon>Rhododendron</taxon>
    </lineage>
</organism>
<keyword evidence="2" id="KW-1185">Reference proteome</keyword>
<comment type="caution">
    <text evidence="1">The sequence shown here is derived from an EMBL/GenBank/DDBJ whole genome shotgun (WGS) entry which is preliminary data.</text>
</comment>
<dbReference type="GO" id="GO:0003677">
    <property type="term" value="F:DNA binding"/>
    <property type="evidence" value="ECO:0007669"/>
    <property type="project" value="InterPro"/>
</dbReference>
<reference evidence="1" key="1">
    <citation type="submission" date="2020-08" db="EMBL/GenBank/DDBJ databases">
        <title>Plant Genome Project.</title>
        <authorList>
            <person name="Zhang R.-G."/>
        </authorList>
    </citation>
    <scope>NUCLEOTIDE SEQUENCE</scope>
    <source>
        <strain evidence="1">WSP0</strain>
        <tissue evidence="1">Leaf</tissue>
    </source>
</reference>
<dbReference type="AlphaFoldDB" id="A0AAV6LGC9"/>
<proteinExistence type="predicted"/>
<protein>
    <recommendedName>
        <fullName evidence="3">AT-hook motif nuclear-localized protein</fullName>
    </recommendedName>
</protein>
<dbReference type="InterPro" id="IPR017956">
    <property type="entry name" value="AT_hook_DNA-bd_motif"/>
</dbReference>
<accession>A0AAV6LGC9</accession>
<evidence type="ECO:0008006" key="3">
    <source>
        <dbReference type="Google" id="ProtNLM"/>
    </source>
</evidence>